<sequence>MTPTAPFDPTESAAATHLVLADGHGDRSLWPGHIAVPAGWHTVHGPASYAACLAHAEAAGH</sequence>
<reference evidence="2 3" key="1">
    <citation type="submission" date="2019-02" db="EMBL/GenBank/DDBJ databases">
        <title>Draft Genome Sequence of Streptomyces sp. AM-2504, identified by 16S rRNA comparative analysis as a Streptomyces Kasugaensis strain.</title>
        <authorList>
            <person name="Napolioni V."/>
            <person name="Giuliodori A.M."/>
            <person name="Spurio R."/>
            <person name="Fabbretti A."/>
        </authorList>
    </citation>
    <scope>NUCLEOTIDE SEQUENCE [LARGE SCALE GENOMIC DNA]</scope>
    <source>
        <strain evidence="2 3">AM-2504</strain>
    </source>
</reference>
<gene>
    <name evidence="2" type="ORF">EYS09_17350</name>
</gene>
<dbReference type="Gene3D" id="3.90.820.10">
    <property type="entry name" value="Structural Genomics, Unknown Function 30-nov-00 1gh9 Mol_id"/>
    <property type="match status" value="1"/>
</dbReference>
<name>A0A4Q9HW24_STRKA</name>
<dbReference type="SUPFAM" id="SSF160582">
    <property type="entry name" value="MbtH-like"/>
    <property type="match status" value="1"/>
</dbReference>
<dbReference type="InterPro" id="IPR005153">
    <property type="entry name" value="MbtH-like_dom"/>
</dbReference>
<keyword evidence="3" id="KW-1185">Reference proteome</keyword>
<dbReference type="RefSeq" id="WP_131123937.1">
    <property type="nucleotide sequence ID" value="NZ_SIXH01000139.1"/>
</dbReference>
<evidence type="ECO:0000313" key="2">
    <source>
        <dbReference type="EMBL" id="TBO58450.1"/>
    </source>
</evidence>
<comment type="caution">
    <text evidence="2">The sequence shown here is derived from an EMBL/GenBank/DDBJ whole genome shotgun (WGS) entry which is preliminary data.</text>
</comment>
<evidence type="ECO:0000313" key="3">
    <source>
        <dbReference type="Proteomes" id="UP000292452"/>
    </source>
</evidence>
<dbReference type="InterPro" id="IPR038020">
    <property type="entry name" value="MbtH-like_sf"/>
</dbReference>
<protein>
    <submittedName>
        <fullName evidence="2">MbtH family NRPS accessory protein</fullName>
    </submittedName>
</protein>
<dbReference type="SMART" id="SM00923">
    <property type="entry name" value="MbtH"/>
    <property type="match status" value="1"/>
</dbReference>
<feature type="domain" description="MbtH-like" evidence="1">
    <location>
        <begin position="8"/>
        <end position="58"/>
    </location>
</feature>
<dbReference type="Proteomes" id="UP000292452">
    <property type="component" value="Unassembled WGS sequence"/>
</dbReference>
<proteinExistence type="predicted"/>
<dbReference type="AlphaFoldDB" id="A0A4Q9HW24"/>
<evidence type="ECO:0000259" key="1">
    <source>
        <dbReference type="SMART" id="SM00923"/>
    </source>
</evidence>
<dbReference type="EMBL" id="SIXH01000139">
    <property type="protein sequence ID" value="TBO58450.1"/>
    <property type="molecule type" value="Genomic_DNA"/>
</dbReference>
<dbReference type="Pfam" id="PF03621">
    <property type="entry name" value="MbtH"/>
    <property type="match status" value="1"/>
</dbReference>
<accession>A0A4Q9HW24</accession>
<organism evidence="2 3">
    <name type="scientific">Streptomyces kasugaensis</name>
    <dbReference type="NCBI Taxonomy" id="1946"/>
    <lineage>
        <taxon>Bacteria</taxon>
        <taxon>Bacillati</taxon>
        <taxon>Actinomycetota</taxon>
        <taxon>Actinomycetes</taxon>
        <taxon>Kitasatosporales</taxon>
        <taxon>Streptomycetaceae</taxon>
        <taxon>Streptomyces</taxon>
    </lineage>
</organism>